<evidence type="ECO:0000313" key="3">
    <source>
        <dbReference type="EMBL" id="QDH13946.1"/>
    </source>
</evidence>
<reference evidence="3 4" key="1">
    <citation type="submission" date="2019-03" db="EMBL/GenBank/DDBJ databases">
        <title>The complete genome sequence of Swingsia_sp. F3b2 LMG30590(T).</title>
        <authorList>
            <person name="Chua K.-O."/>
            <person name="Chan K.-G."/>
            <person name="See-Too W.-S."/>
        </authorList>
    </citation>
    <scope>NUCLEOTIDE SEQUENCE [LARGE SCALE GENOMIC DNA]</scope>
    <source>
        <strain evidence="3 4">F3b2</strain>
    </source>
</reference>
<feature type="compositionally biased region" description="Pro residues" evidence="2">
    <location>
        <begin position="900"/>
        <end position="909"/>
    </location>
</feature>
<dbReference type="EMBL" id="CP038231">
    <property type="protein sequence ID" value="QDH13946.1"/>
    <property type="molecule type" value="Genomic_DNA"/>
</dbReference>
<feature type="compositionally biased region" description="Basic and acidic residues" evidence="2">
    <location>
        <begin position="996"/>
        <end position="1021"/>
    </location>
</feature>
<dbReference type="AlphaFoldDB" id="A0A4Y6UBU2"/>
<sequence>MTTARWPPCANSKALRPSWRLKPCLAGCCQASADLAGLDLTAPQPTYSALPPHHNPPLRQLGVARHHAALRQHLKQLWRPARVVVGFGVVWAALSWLGVPQSMPDLAHGGLEGLWFGAAFWWAWRLWQKRPPQSPASLDRQIERSAHLRHEPLAVLADRPALSSDSAAQAVWRAHQARTRAALGTLHEGAHPLAVLLGAAGALAVAGTGLALWHEAAPAQTAWLGVGVSRLAAGFVPGRDDETQPLATVRAWVQPPTWLPGPARYLESTPGATITLKGAPLPAGTHLEALVSGARSQPAFSGWGIGYAKAQNLGAGQWRLSAMLESNGVVALRSRGRTLGQWRFNVIPPQAPQVGWKKGAKPHPLGGATLVPWQVSDPLGVKKVWLVVRKAGQPTLYRFKVALLDLPPGHKAPLKKAQSTMVHLGATPLAGQQVTAWLEAEGLNGAKGRGAEATFTLNKPAPPPTDAVANGLLAIRRNGALGVESPGAIAENMVDLASHTPGSGLQLALLYSARHAEPSPQAGQLKVRSALGRAWHEAPLAYRQPLAAPAGSGGALADLTTTTVAVQGSPLPAATSETLFSLAHIAQDEAEGGPENALLMARFRALLAGARQALLAGAEGQAPTAKQAQRFHGRMEAITSSFKARLNFLVAHAPGGSFAMPSGPLSLEEMGPATETFLAGGERAKALALLAQLEAMAAGIRPAQPMDVMAMQAQQQARAEARRQNAALRHIIKRETKLLDSAQQRLAAARHAALEDSRPPEQLSSNEILRALGIAGVPGSATPSQPGAADQSEPDMIALNPTAGAAQADERLRDHGTQRALRMLTMVLSARTQQGDEKPLPGLVAAVEDMKTVLAAQAGRHDASTVVALKKVIADLTAARQQLHDRHRQHNQSGSSMEIFPPPPSPNPSQSPDKNQDKSKDGQQGPSMEGGQGAGGDGAADEDEEDRADSTSPQEERERQSRRTMRAHKKKQGAKPSDHGQREADQPSDTLALPGEDSHKQAHAVEKELRKRATDRTRPEGELEYLDQLLNSVRPFGSLDGAHNDTPAGPTAEGQGGTAAP</sequence>
<feature type="compositionally biased region" description="Basic and acidic residues" evidence="2">
    <location>
        <begin position="976"/>
        <end position="985"/>
    </location>
</feature>
<proteinExistence type="predicted"/>
<feature type="coiled-coil region" evidence="1">
    <location>
        <begin position="711"/>
        <end position="752"/>
    </location>
</feature>
<gene>
    <name evidence="3" type="ORF">E3E12_06850</name>
</gene>
<feature type="compositionally biased region" description="Basic residues" evidence="2">
    <location>
        <begin position="962"/>
        <end position="973"/>
    </location>
</feature>
<name>A0A4Y6UBU2_9PROT</name>
<feature type="compositionally biased region" description="Gly residues" evidence="2">
    <location>
        <begin position="928"/>
        <end position="938"/>
    </location>
</feature>
<dbReference type="Pfam" id="PF13779">
    <property type="entry name" value="DUF4175"/>
    <property type="match status" value="1"/>
</dbReference>
<dbReference type="Proteomes" id="UP000318709">
    <property type="component" value="Chromosome"/>
</dbReference>
<evidence type="ECO:0000313" key="4">
    <source>
        <dbReference type="Proteomes" id="UP000318709"/>
    </source>
</evidence>
<dbReference type="InterPro" id="IPR012683">
    <property type="entry name" value="CHP02302_TM"/>
</dbReference>
<protein>
    <submittedName>
        <fullName evidence="3">DUF4175 family protein</fullName>
    </submittedName>
</protein>
<dbReference type="KEGG" id="swf:E3E12_06850"/>
<feature type="region of interest" description="Disordered" evidence="2">
    <location>
        <begin position="881"/>
        <end position="1061"/>
    </location>
</feature>
<keyword evidence="4" id="KW-1185">Reference proteome</keyword>
<keyword evidence="1" id="KW-0175">Coiled coil</keyword>
<accession>A0A4Y6UBU2</accession>
<dbReference type="OrthoDB" id="8477685at2"/>
<evidence type="ECO:0000256" key="1">
    <source>
        <dbReference type="SAM" id="Coils"/>
    </source>
</evidence>
<evidence type="ECO:0000256" key="2">
    <source>
        <dbReference type="SAM" id="MobiDB-lite"/>
    </source>
</evidence>
<organism evidence="3 4">
    <name type="scientific">Formicincola oecophyllae</name>
    <dbReference type="NCBI Taxonomy" id="2558361"/>
    <lineage>
        <taxon>Bacteria</taxon>
        <taxon>Pseudomonadati</taxon>
        <taxon>Pseudomonadota</taxon>
        <taxon>Alphaproteobacteria</taxon>
        <taxon>Acetobacterales</taxon>
        <taxon>Acetobacteraceae</taxon>
        <taxon>Formicincola</taxon>
    </lineage>
</organism>